<feature type="transmembrane region" description="Helical" evidence="1">
    <location>
        <begin position="178"/>
        <end position="204"/>
    </location>
</feature>
<proteinExistence type="predicted"/>
<evidence type="ECO:0000256" key="1">
    <source>
        <dbReference type="SAM" id="Phobius"/>
    </source>
</evidence>
<reference evidence="4 5" key="1">
    <citation type="submission" date="2016-10" db="EMBL/GenBank/DDBJ databases">
        <authorList>
            <person name="de Groot N.N."/>
        </authorList>
    </citation>
    <scope>NUCLEOTIDE SEQUENCE [LARGE SCALE GENOMIC DNA]</scope>
    <source>
        <strain evidence="4 5">AR40</strain>
    </source>
</reference>
<evidence type="ECO:0000313" key="5">
    <source>
        <dbReference type="Proteomes" id="UP000182584"/>
    </source>
</evidence>
<keyword evidence="1" id="KW-0812">Transmembrane</keyword>
<feature type="transmembrane region" description="Helical" evidence="1">
    <location>
        <begin position="96"/>
        <end position="115"/>
    </location>
</feature>
<evidence type="ECO:0000259" key="2">
    <source>
        <dbReference type="Pfam" id="PF14501"/>
    </source>
</evidence>
<dbReference type="Proteomes" id="UP000182584">
    <property type="component" value="Unassembled WGS sequence"/>
</dbReference>
<feature type="transmembrane region" description="Helical" evidence="1">
    <location>
        <begin position="210"/>
        <end position="229"/>
    </location>
</feature>
<name>A0A1H9LL57_BUTFI</name>
<dbReference type="InterPro" id="IPR031621">
    <property type="entry name" value="HisKA_7TM"/>
</dbReference>
<evidence type="ECO:0000313" key="4">
    <source>
        <dbReference type="EMBL" id="SER11845.1"/>
    </source>
</evidence>
<keyword evidence="1" id="KW-1133">Transmembrane helix</keyword>
<protein>
    <submittedName>
        <fullName evidence="4">GHKL domain-containing protein</fullName>
    </submittedName>
</protein>
<evidence type="ECO:0000259" key="3">
    <source>
        <dbReference type="Pfam" id="PF16927"/>
    </source>
</evidence>
<dbReference type="Gene3D" id="3.30.565.10">
    <property type="entry name" value="Histidine kinase-like ATPase, C-terminal domain"/>
    <property type="match status" value="1"/>
</dbReference>
<feature type="transmembrane region" description="Helical" evidence="1">
    <location>
        <begin position="33"/>
        <end position="53"/>
    </location>
</feature>
<feature type="domain" description="Histidine kinase N-terminal 7TM region" evidence="3">
    <location>
        <begin position="12"/>
        <end position="232"/>
    </location>
</feature>
<dbReference type="eggNOG" id="COG2205">
    <property type="taxonomic scope" value="Bacteria"/>
</dbReference>
<dbReference type="InterPro" id="IPR036890">
    <property type="entry name" value="HATPase_C_sf"/>
</dbReference>
<dbReference type="SUPFAM" id="SSF55874">
    <property type="entry name" value="ATPase domain of HSP90 chaperone/DNA topoisomerase II/histidine kinase"/>
    <property type="match status" value="1"/>
</dbReference>
<dbReference type="Pfam" id="PF14501">
    <property type="entry name" value="HATPase_c_5"/>
    <property type="match status" value="1"/>
</dbReference>
<gene>
    <name evidence="4" type="ORF">SAMN04487884_102100</name>
</gene>
<accession>A0A1H9LL57</accession>
<sequence length="541" mass="61625">MTMREFLLTAIILSIFAMLFEGIIVFRNLKNKLHAYLFLNCITMLVNNTGYLLELLSKTEDGHIAALKFSYAGRAFILFSIIMFSAELCHITIPKLLVRALLLIDVFVYAIIFTFQSHDLYYSKIWYDKTGMFPVLLQRAGIVHKAFMQYQAVVIVIVLAMLFRSIKYHKGKIAKRRVFIIIGGFLVAAILYIFQIAHVFFVTYYFDLTVFGNVAITISMFIAIFRYNLLGVIDMARDYIVDRLSEGVIALDCDDKLQYYNEHAKELYPDITKDPMSVVKTLREAIIRGDTIEIGDKYYTPEEKELSADGEVIGKLYALVDSTVLKQREYQLKSDAAILEMATNSMKERLSATEEILSQDRAMRHDRRHFEALILSLIQDGKVDEAKKCLEERMSQEPRGSRSFCENTTVNAALMHYVAIAERNNIRVKVSANIPHNVSVDEMQLAIAISNLLENAIHACDKVPEVERFIEVTAKYKQQLLLEISNSCQGIVKLDEDGHPVASEDDHGIGTRSVLDFAKKTGSEIRYIAGNDMFKVRMLIG</sequence>
<feature type="transmembrane region" description="Helical" evidence="1">
    <location>
        <begin position="6"/>
        <end position="26"/>
    </location>
</feature>
<feature type="transmembrane region" description="Helical" evidence="1">
    <location>
        <begin position="65"/>
        <end position="84"/>
    </location>
</feature>
<feature type="domain" description="Sensor histidine kinase NatK-like C-terminal" evidence="2">
    <location>
        <begin position="443"/>
        <end position="540"/>
    </location>
</feature>
<dbReference type="AlphaFoldDB" id="A0A1H9LL57"/>
<dbReference type="Pfam" id="PF16927">
    <property type="entry name" value="HisKA_7TM"/>
    <property type="match status" value="1"/>
</dbReference>
<keyword evidence="1" id="KW-0472">Membrane</keyword>
<organism evidence="4 5">
    <name type="scientific">Butyrivibrio fibrisolvens</name>
    <dbReference type="NCBI Taxonomy" id="831"/>
    <lineage>
        <taxon>Bacteria</taxon>
        <taxon>Bacillati</taxon>
        <taxon>Bacillota</taxon>
        <taxon>Clostridia</taxon>
        <taxon>Lachnospirales</taxon>
        <taxon>Lachnospiraceae</taxon>
        <taxon>Butyrivibrio</taxon>
    </lineage>
</organism>
<feature type="transmembrane region" description="Helical" evidence="1">
    <location>
        <begin position="147"/>
        <end position="166"/>
    </location>
</feature>
<dbReference type="InterPro" id="IPR032834">
    <property type="entry name" value="NatK-like_C"/>
</dbReference>
<dbReference type="EMBL" id="FOGJ01000002">
    <property type="protein sequence ID" value="SER11845.1"/>
    <property type="molecule type" value="Genomic_DNA"/>
</dbReference>
<dbReference type="OrthoDB" id="9773869at2"/>